<feature type="transmembrane region" description="Helical" evidence="8">
    <location>
        <begin position="160"/>
        <end position="177"/>
    </location>
</feature>
<sequence>MAMPASDSARRETKRLGWRVWWLGARPATLVAAVGPVLVGTAVGVRETGTVRWFPFLAALAAAVLIQIGTNYANDLFDYLKGADRPERVGPTRITARGLVTVGEMQRAVALTFSAAALLGLYLVWVGGWPILAIGLASITAGILYTAGPWPLGYIGLGDLFVFLFFGLIAVGGSAYLQSDSFSGFALIAAVPVGALITAILVVNNLRDIPTDRAAGKRTLAVRIGERATRWQYALLIGAAYFVPILLVLQGQGGLALLLPLLTLPLAVQLVRLVLGGTAGPALNRVLRRTGQLQLIFAVLFAIGLLW</sequence>
<dbReference type="HAMAP" id="MF_01937">
    <property type="entry name" value="MenA_1"/>
    <property type="match status" value="1"/>
</dbReference>
<feature type="transmembrane region" description="Helical" evidence="8">
    <location>
        <begin position="20"/>
        <end position="41"/>
    </location>
</feature>
<gene>
    <name evidence="8" type="primary">menA</name>
    <name evidence="10" type="ORF">ENM21_02760</name>
</gene>
<dbReference type="InterPro" id="IPR044878">
    <property type="entry name" value="UbiA_sf"/>
</dbReference>
<evidence type="ECO:0000256" key="2">
    <source>
        <dbReference type="ARBA" id="ARBA00022428"/>
    </source>
</evidence>
<dbReference type="EMBL" id="DRWX01000137">
    <property type="protein sequence ID" value="HHM96117.1"/>
    <property type="molecule type" value="Genomic_DNA"/>
</dbReference>
<dbReference type="PIRSF" id="PIRSF005355">
    <property type="entry name" value="UBIAD1"/>
    <property type="match status" value="1"/>
</dbReference>
<dbReference type="Pfam" id="PF01040">
    <property type="entry name" value="UbiA"/>
    <property type="match status" value="1"/>
</dbReference>
<evidence type="ECO:0000256" key="6">
    <source>
        <dbReference type="ARBA" id="ARBA00022989"/>
    </source>
</evidence>
<comment type="pathway">
    <text evidence="8">Quinol/quinone metabolism; menaquinone biosynthesis; menaquinol from 1,4-dihydroxy-2-naphthoate: step 1/2.</text>
</comment>
<protein>
    <recommendedName>
        <fullName evidence="8 9">1,4-dihydroxy-2-naphthoate octaprenyltransferase</fullName>
        <shortName evidence="8">DHNA-octaprenyltransferase</shortName>
        <ecNumber evidence="8 9">2.5.1.74</ecNumber>
    </recommendedName>
</protein>
<evidence type="ECO:0000256" key="8">
    <source>
        <dbReference type="HAMAP-Rule" id="MF_01937"/>
    </source>
</evidence>
<keyword evidence="2 8" id="KW-0474">Menaquinone biosynthesis</keyword>
<dbReference type="GO" id="GO:0005886">
    <property type="term" value="C:plasma membrane"/>
    <property type="evidence" value="ECO:0007669"/>
    <property type="project" value="UniProtKB-SubCell"/>
</dbReference>
<dbReference type="EC" id="2.5.1.74" evidence="8 9"/>
<name>A0A7C5VWV7_THERO</name>
<dbReference type="NCBIfam" id="NF004751">
    <property type="entry name" value="PRK06080.1-3"/>
    <property type="match status" value="1"/>
</dbReference>
<dbReference type="GO" id="GO:0046428">
    <property type="term" value="F:1,4-dihydroxy-2-naphthoate polyprenyltransferase activity"/>
    <property type="evidence" value="ECO:0007669"/>
    <property type="project" value="UniProtKB-UniRule"/>
</dbReference>
<keyword evidence="3 8" id="KW-1003">Cell membrane</keyword>
<keyword evidence="6 8" id="KW-1133">Transmembrane helix</keyword>
<keyword evidence="4 8" id="KW-0808">Transferase</keyword>
<dbReference type="GO" id="GO:0042371">
    <property type="term" value="P:vitamin K biosynthetic process"/>
    <property type="evidence" value="ECO:0007669"/>
    <property type="project" value="TreeGrafter"/>
</dbReference>
<feature type="transmembrane region" description="Helical" evidence="8">
    <location>
        <begin position="233"/>
        <end position="249"/>
    </location>
</feature>
<proteinExistence type="inferred from homology"/>
<reference evidence="10" key="1">
    <citation type="journal article" date="2020" name="mSystems">
        <title>Genome- and Community-Level Interaction Insights into Carbon Utilization and Element Cycling Functions of Hydrothermarchaeota in Hydrothermal Sediment.</title>
        <authorList>
            <person name="Zhou Z."/>
            <person name="Liu Y."/>
            <person name="Xu W."/>
            <person name="Pan J."/>
            <person name="Luo Z.H."/>
            <person name="Li M."/>
        </authorList>
    </citation>
    <scope>NUCLEOTIDE SEQUENCE [LARGE SCALE GENOMIC DNA]</scope>
    <source>
        <strain evidence="10">SpSt-1065</strain>
    </source>
</reference>
<evidence type="ECO:0000256" key="9">
    <source>
        <dbReference type="NCBIfam" id="TIGR00751"/>
    </source>
</evidence>
<comment type="subcellular location">
    <subcellularLocation>
        <location evidence="8">Cell membrane</location>
        <topology evidence="8">Multi-pass membrane protein</topology>
    </subcellularLocation>
    <subcellularLocation>
        <location evidence="1">Membrane</location>
        <topology evidence="1">Multi-pass membrane protein</topology>
    </subcellularLocation>
</comment>
<evidence type="ECO:0000256" key="4">
    <source>
        <dbReference type="ARBA" id="ARBA00022679"/>
    </source>
</evidence>
<feature type="transmembrane region" description="Helical" evidence="8">
    <location>
        <begin position="183"/>
        <end position="203"/>
    </location>
</feature>
<accession>A0A7C5VWV7</accession>
<comment type="caution">
    <text evidence="10">The sequence shown here is derived from an EMBL/GenBank/DDBJ whole genome shotgun (WGS) entry which is preliminary data.</text>
</comment>
<dbReference type="UniPathway" id="UPA00079">
    <property type="reaction ID" value="UER00168"/>
</dbReference>
<dbReference type="CDD" id="cd13962">
    <property type="entry name" value="PT_UbiA_UBIAD1"/>
    <property type="match status" value="1"/>
</dbReference>
<dbReference type="Gene3D" id="1.10.357.140">
    <property type="entry name" value="UbiA prenyltransferase"/>
    <property type="match status" value="1"/>
</dbReference>
<feature type="transmembrane region" description="Helical" evidence="8">
    <location>
        <begin position="131"/>
        <end position="148"/>
    </location>
</feature>
<evidence type="ECO:0000313" key="10">
    <source>
        <dbReference type="EMBL" id="HHM96117.1"/>
    </source>
</evidence>
<keyword evidence="7 8" id="KW-0472">Membrane</keyword>
<comment type="function">
    <text evidence="8">Conversion of 1,4-dihydroxy-2-naphthoate (DHNA) to demethylmenaquinone (DMK).</text>
</comment>
<dbReference type="NCBIfam" id="TIGR00751">
    <property type="entry name" value="menA"/>
    <property type="match status" value="1"/>
</dbReference>
<feature type="transmembrane region" description="Helical" evidence="8">
    <location>
        <begin position="255"/>
        <end position="275"/>
    </location>
</feature>
<dbReference type="InterPro" id="IPR000537">
    <property type="entry name" value="UbiA_prenyltransferase"/>
</dbReference>
<dbReference type="PANTHER" id="PTHR13929:SF0">
    <property type="entry name" value="UBIA PRENYLTRANSFERASE DOMAIN-CONTAINING PROTEIN 1"/>
    <property type="match status" value="1"/>
</dbReference>
<dbReference type="GO" id="GO:0009234">
    <property type="term" value="P:menaquinone biosynthetic process"/>
    <property type="evidence" value="ECO:0007669"/>
    <property type="project" value="UniProtKB-UniRule"/>
</dbReference>
<dbReference type="InterPro" id="IPR026046">
    <property type="entry name" value="UBIAD1"/>
</dbReference>
<organism evidence="10">
    <name type="scientific">Thermomicrobium roseum</name>
    <dbReference type="NCBI Taxonomy" id="500"/>
    <lineage>
        <taxon>Bacteria</taxon>
        <taxon>Pseudomonadati</taxon>
        <taxon>Thermomicrobiota</taxon>
        <taxon>Thermomicrobia</taxon>
        <taxon>Thermomicrobiales</taxon>
        <taxon>Thermomicrobiaceae</taxon>
        <taxon>Thermomicrobium</taxon>
    </lineage>
</organism>
<dbReference type="AlphaFoldDB" id="A0A7C5VWV7"/>
<feature type="transmembrane region" description="Helical" evidence="8">
    <location>
        <begin position="53"/>
        <end position="73"/>
    </location>
</feature>
<feature type="transmembrane region" description="Helical" evidence="8">
    <location>
        <begin position="287"/>
        <end position="306"/>
    </location>
</feature>
<evidence type="ECO:0000256" key="1">
    <source>
        <dbReference type="ARBA" id="ARBA00004141"/>
    </source>
</evidence>
<evidence type="ECO:0000256" key="7">
    <source>
        <dbReference type="ARBA" id="ARBA00023136"/>
    </source>
</evidence>
<evidence type="ECO:0000256" key="5">
    <source>
        <dbReference type="ARBA" id="ARBA00022692"/>
    </source>
</evidence>
<evidence type="ECO:0000256" key="3">
    <source>
        <dbReference type="ARBA" id="ARBA00022475"/>
    </source>
</evidence>
<keyword evidence="5 8" id="KW-0812">Transmembrane</keyword>
<comment type="similarity">
    <text evidence="8">Belongs to the MenA family. Type 1 subfamily.</text>
</comment>
<dbReference type="PANTHER" id="PTHR13929">
    <property type="entry name" value="1,4-DIHYDROXY-2-NAPHTHOATE OCTAPRENYLTRANSFERASE"/>
    <property type="match status" value="1"/>
</dbReference>
<comment type="catalytic activity">
    <reaction evidence="8">
        <text>an all-trans-polyprenyl diphosphate + 1,4-dihydroxy-2-naphthoate + H(+) = a 2-demethylmenaquinol + CO2 + diphosphate</text>
        <dbReference type="Rhea" id="RHEA:26478"/>
        <dbReference type="Rhea" id="RHEA-COMP:9563"/>
        <dbReference type="Rhea" id="RHEA-COMP:9564"/>
        <dbReference type="ChEBI" id="CHEBI:11173"/>
        <dbReference type="ChEBI" id="CHEBI:15378"/>
        <dbReference type="ChEBI" id="CHEBI:16526"/>
        <dbReference type="ChEBI" id="CHEBI:33019"/>
        <dbReference type="ChEBI" id="CHEBI:55437"/>
        <dbReference type="ChEBI" id="CHEBI:58914"/>
        <dbReference type="EC" id="2.5.1.74"/>
    </reaction>
</comment>
<dbReference type="InterPro" id="IPR004657">
    <property type="entry name" value="MenA"/>
</dbReference>